<dbReference type="GO" id="GO:0008233">
    <property type="term" value="F:peptidase activity"/>
    <property type="evidence" value="ECO:0007669"/>
    <property type="project" value="InterPro"/>
</dbReference>
<dbReference type="OrthoDB" id="10021790at2759"/>
<accession>A0A815CQW0</accession>
<sequence length="255" mass="26774">MSMNSICSAATACSVKLYITNSYRYPGQVLSGQVVAAAGNSNHKIGHAIDINVQYNGNSICNSKCLAATSSLPSSVQCFISKIRSTSGLRYGGDITPIDVVHIDDNFNNNSPAQYQQLYTQIATNCGNGSAPTTTRAAITAKPPVTQRPPQTQKSSSGSGSGGGSQTKPSNSGSGTTGTPKYDGDSTTTPGDDDGDTTTSPSYDEYDTDTPSTDSDYDPTDSVTDAPVTDDLVHLLNFSERLFLEPFSNTSSFEK</sequence>
<reference evidence="3" key="1">
    <citation type="submission" date="2021-02" db="EMBL/GenBank/DDBJ databases">
        <authorList>
            <person name="Nowell W R."/>
        </authorList>
    </citation>
    <scope>NUCLEOTIDE SEQUENCE</scope>
</reference>
<keyword evidence="5" id="KW-1185">Reference proteome</keyword>
<evidence type="ECO:0000256" key="1">
    <source>
        <dbReference type="SAM" id="MobiDB-lite"/>
    </source>
</evidence>
<dbReference type="InterPro" id="IPR039561">
    <property type="entry name" value="Peptidase_M15C"/>
</dbReference>
<dbReference type="InterPro" id="IPR009045">
    <property type="entry name" value="Zn_M74/Hedgehog-like"/>
</dbReference>
<dbReference type="Pfam" id="PF13539">
    <property type="entry name" value="Peptidase_M15_4"/>
    <property type="match status" value="1"/>
</dbReference>
<proteinExistence type="predicted"/>
<evidence type="ECO:0000259" key="2">
    <source>
        <dbReference type="Pfam" id="PF13539"/>
    </source>
</evidence>
<feature type="domain" description="Peptidase M15C" evidence="2">
    <location>
        <begin position="38"/>
        <end position="104"/>
    </location>
</feature>
<feature type="region of interest" description="Disordered" evidence="1">
    <location>
        <begin position="141"/>
        <end position="226"/>
    </location>
</feature>
<evidence type="ECO:0000313" key="3">
    <source>
        <dbReference type="EMBL" id="CAF1287012.1"/>
    </source>
</evidence>
<evidence type="ECO:0000313" key="5">
    <source>
        <dbReference type="Proteomes" id="UP000663829"/>
    </source>
</evidence>
<name>A0A815CQW0_9BILA</name>
<feature type="compositionally biased region" description="Polar residues" evidence="1">
    <location>
        <begin position="166"/>
        <end position="179"/>
    </location>
</feature>
<evidence type="ECO:0000313" key="4">
    <source>
        <dbReference type="EMBL" id="CAF4088965.1"/>
    </source>
</evidence>
<dbReference type="SUPFAM" id="SSF55166">
    <property type="entry name" value="Hedgehog/DD-peptidase"/>
    <property type="match status" value="1"/>
</dbReference>
<comment type="caution">
    <text evidence="3">The sequence shown here is derived from an EMBL/GenBank/DDBJ whole genome shotgun (WGS) entry which is preliminary data.</text>
</comment>
<dbReference type="AlphaFoldDB" id="A0A815CQW0"/>
<dbReference type="Proteomes" id="UP000663829">
    <property type="component" value="Unassembled WGS sequence"/>
</dbReference>
<gene>
    <name evidence="3" type="ORF">GPM918_LOCUS27839</name>
    <name evidence="4" type="ORF">SRO942_LOCUS28243</name>
</gene>
<protein>
    <recommendedName>
        <fullName evidence="2">Peptidase M15C domain-containing protein</fullName>
    </recommendedName>
</protein>
<dbReference type="Gene3D" id="3.30.1380.10">
    <property type="match status" value="1"/>
</dbReference>
<dbReference type="EMBL" id="CAJOBC010030757">
    <property type="protein sequence ID" value="CAF4088965.1"/>
    <property type="molecule type" value="Genomic_DNA"/>
</dbReference>
<dbReference type="Proteomes" id="UP000681722">
    <property type="component" value="Unassembled WGS sequence"/>
</dbReference>
<feature type="compositionally biased region" description="Low complexity" evidence="1">
    <location>
        <begin position="197"/>
        <end position="225"/>
    </location>
</feature>
<organism evidence="3 5">
    <name type="scientific">Didymodactylos carnosus</name>
    <dbReference type="NCBI Taxonomy" id="1234261"/>
    <lineage>
        <taxon>Eukaryota</taxon>
        <taxon>Metazoa</taxon>
        <taxon>Spiralia</taxon>
        <taxon>Gnathifera</taxon>
        <taxon>Rotifera</taxon>
        <taxon>Eurotatoria</taxon>
        <taxon>Bdelloidea</taxon>
        <taxon>Philodinida</taxon>
        <taxon>Philodinidae</taxon>
        <taxon>Didymodactylos</taxon>
    </lineage>
</organism>
<dbReference type="EMBL" id="CAJNOQ010011875">
    <property type="protein sequence ID" value="CAF1287012.1"/>
    <property type="molecule type" value="Genomic_DNA"/>
</dbReference>